<name>A0A1Z5HU91_9FIRM</name>
<comment type="subcellular location">
    <subcellularLocation>
        <location evidence="3">Cell membrane</location>
        <topology evidence="3">Peripheral membrane protein</topology>
        <orientation evidence="3">Cytoplasmic side</orientation>
    </subcellularLocation>
</comment>
<dbReference type="InterPro" id="IPR020396">
    <property type="entry name" value="NADH_UbQ_OxRdtase_CS"/>
</dbReference>
<reference evidence="8" key="1">
    <citation type="journal article" date="2017" name="Appl. Environ. Microbiol.">
        <title>Genomic analysis of Calderihabitans maritimus KKC1, a thermophilic hydrogenogenic carboxydotrophic bacterium isolated from marine sediment.</title>
        <authorList>
            <person name="Omae K."/>
            <person name="Yoneda Y."/>
            <person name="Fukuyama Y."/>
            <person name="Yoshida T."/>
            <person name="Sako Y."/>
        </authorList>
    </citation>
    <scope>NUCLEOTIDE SEQUENCE [LARGE SCALE GENOMIC DNA]</scope>
    <source>
        <strain evidence="8">KKC1</strain>
    </source>
</reference>
<feature type="domain" description="NADH:ubiquinone oxidoreductase 30kDa subunit" evidence="6">
    <location>
        <begin position="31"/>
        <end position="148"/>
    </location>
</feature>
<dbReference type="InterPro" id="IPR001268">
    <property type="entry name" value="NADH_UbQ_OxRdtase_30kDa_su"/>
</dbReference>
<dbReference type="GO" id="GO:0050136">
    <property type="term" value="F:NADH dehydrogenase (quinone) (non-electrogenic) activity"/>
    <property type="evidence" value="ECO:0007669"/>
    <property type="project" value="UniProtKB-UniRule"/>
</dbReference>
<dbReference type="NCBIfam" id="TIGR01961">
    <property type="entry name" value="NuoC_fam"/>
    <property type="match status" value="1"/>
</dbReference>
<keyword evidence="3 5" id="KW-0874">Quinone</keyword>
<dbReference type="SUPFAM" id="SSF143243">
    <property type="entry name" value="Nqo5-like"/>
    <property type="match status" value="1"/>
</dbReference>
<dbReference type="OrthoDB" id="9803286at2"/>
<keyword evidence="3 4" id="KW-0520">NAD</keyword>
<evidence type="ECO:0000256" key="3">
    <source>
        <dbReference type="HAMAP-Rule" id="MF_01357"/>
    </source>
</evidence>
<dbReference type="InterPro" id="IPR037232">
    <property type="entry name" value="NADH_quin_OxRdtase_su_C/D-like"/>
</dbReference>
<evidence type="ECO:0000256" key="5">
    <source>
        <dbReference type="RuleBase" id="RU003582"/>
    </source>
</evidence>
<protein>
    <recommendedName>
        <fullName evidence="3">NADH-quinone oxidoreductase subunit C</fullName>
        <ecNumber evidence="3">7.1.1.-</ecNumber>
    </recommendedName>
    <alternativeName>
        <fullName evidence="3">NADH dehydrogenase I subunit C</fullName>
    </alternativeName>
    <alternativeName>
        <fullName evidence="3">NDH-1 subunit C</fullName>
    </alternativeName>
</protein>
<dbReference type="EC" id="7.1.1.-" evidence="3"/>
<keyword evidence="3 4" id="KW-1278">Translocase</keyword>
<proteinExistence type="inferred from homology"/>
<keyword evidence="2 3" id="KW-0813">Transport</keyword>
<comment type="similarity">
    <text evidence="1 3 4">Belongs to the complex I 30 kDa subunit family.</text>
</comment>
<dbReference type="GO" id="GO:0008137">
    <property type="term" value="F:NADH dehydrogenase (ubiquinone) activity"/>
    <property type="evidence" value="ECO:0007669"/>
    <property type="project" value="InterPro"/>
</dbReference>
<evidence type="ECO:0000259" key="6">
    <source>
        <dbReference type="Pfam" id="PF00329"/>
    </source>
</evidence>
<evidence type="ECO:0000256" key="1">
    <source>
        <dbReference type="ARBA" id="ARBA00007569"/>
    </source>
</evidence>
<dbReference type="AlphaFoldDB" id="A0A1Z5HU91"/>
<evidence type="ECO:0000256" key="2">
    <source>
        <dbReference type="ARBA" id="ARBA00022448"/>
    </source>
</evidence>
<gene>
    <name evidence="3" type="primary">nuoC</name>
    <name evidence="7" type="ORF">KKC1_19980</name>
</gene>
<dbReference type="PANTHER" id="PTHR10884:SF14">
    <property type="entry name" value="NADH DEHYDROGENASE [UBIQUINONE] IRON-SULFUR PROTEIN 3, MITOCHONDRIAL"/>
    <property type="match status" value="1"/>
</dbReference>
<dbReference type="EMBL" id="BDGJ01000101">
    <property type="protein sequence ID" value="GAW92850.1"/>
    <property type="molecule type" value="Genomic_DNA"/>
</dbReference>
<keyword evidence="8" id="KW-1185">Reference proteome</keyword>
<dbReference type="Proteomes" id="UP000197032">
    <property type="component" value="Unassembled WGS sequence"/>
</dbReference>
<keyword evidence="3" id="KW-1003">Cell membrane</keyword>
<comment type="catalytic activity">
    <reaction evidence="3 5">
        <text>a quinone + NADH + 5 H(+)(in) = a quinol + NAD(+) + 4 H(+)(out)</text>
        <dbReference type="Rhea" id="RHEA:57888"/>
        <dbReference type="ChEBI" id="CHEBI:15378"/>
        <dbReference type="ChEBI" id="CHEBI:24646"/>
        <dbReference type="ChEBI" id="CHEBI:57540"/>
        <dbReference type="ChEBI" id="CHEBI:57945"/>
        <dbReference type="ChEBI" id="CHEBI:132124"/>
    </reaction>
</comment>
<keyword evidence="3" id="KW-0472">Membrane</keyword>
<dbReference type="GO" id="GO:0005886">
    <property type="term" value="C:plasma membrane"/>
    <property type="evidence" value="ECO:0007669"/>
    <property type="project" value="UniProtKB-SubCell"/>
</dbReference>
<dbReference type="Gene3D" id="3.30.460.80">
    <property type="entry name" value="NADH:ubiquinone oxidoreductase, 30kDa subunit"/>
    <property type="match status" value="1"/>
</dbReference>
<dbReference type="HAMAP" id="MF_01357">
    <property type="entry name" value="NDH1_NuoC"/>
    <property type="match status" value="1"/>
</dbReference>
<evidence type="ECO:0000313" key="8">
    <source>
        <dbReference type="Proteomes" id="UP000197032"/>
    </source>
</evidence>
<evidence type="ECO:0000256" key="4">
    <source>
        <dbReference type="RuleBase" id="RU003456"/>
    </source>
</evidence>
<organism evidence="7 8">
    <name type="scientific">Calderihabitans maritimus</name>
    <dbReference type="NCBI Taxonomy" id="1246530"/>
    <lineage>
        <taxon>Bacteria</taxon>
        <taxon>Bacillati</taxon>
        <taxon>Bacillota</taxon>
        <taxon>Clostridia</taxon>
        <taxon>Neomoorellales</taxon>
        <taxon>Calderihabitantaceae</taxon>
        <taxon>Calderihabitans</taxon>
    </lineage>
</organism>
<dbReference type="GO" id="GO:0048038">
    <property type="term" value="F:quinone binding"/>
    <property type="evidence" value="ECO:0007669"/>
    <property type="project" value="UniProtKB-KW"/>
</dbReference>
<comment type="subunit">
    <text evidence="3">NDH-1 is composed of 14 different subunits. Subunits NuoB, C, D, E, F, and G constitute the peripheral sector of the complex.</text>
</comment>
<comment type="caution">
    <text evidence="7">The sequence shown here is derived from an EMBL/GenBank/DDBJ whole genome shotgun (WGS) entry which is preliminary data.</text>
</comment>
<accession>A0A1Z5HU91</accession>
<dbReference type="PROSITE" id="PS00542">
    <property type="entry name" value="COMPLEX1_30K"/>
    <property type="match status" value="1"/>
</dbReference>
<comment type="function">
    <text evidence="3">NDH-1 shuttles electrons from NADH, via FMN and iron-sulfur (Fe-S) centers, to quinones in the respiratory chain. The immediate electron acceptor for the enzyme in this species is believed to be a menaquinone. Couples the redox reaction to proton translocation (for every two electrons transferred, four hydrogen ions are translocated across the cytoplasmic membrane), and thus conserves the redox energy in a proton gradient.</text>
</comment>
<dbReference type="RefSeq" id="WP_088554112.1">
    <property type="nucleotide sequence ID" value="NZ_BDGJ01000101.1"/>
</dbReference>
<sequence>MDNIKLLVDKLNKRFSGDVEVAEGDPVTLLVPVGHLVSVMKELKDDKEFGFNMLMDITAVDYPENFFVVYHLMSMEKGLLLRVKVKVGKEQPKVPSLVSLWSAADVQEREVYDLMGIKFEGHPNLKRILCPDDFEGHPLRKDYKAQARN</sequence>
<dbReference type="InterPro" id="IPR010218">
    <property type="entry name" value="NADH_DH_suC"/>
</dbReference>
<evidence type="ECO:0000313" key="7">
    <source>
        <dbReference type="EMBL" id="GAW92850.1"/>
    </source>
</evidence>
<dbReference type="Pfam" id="PF00329">
    <property type="entry name" value="Complex1_30kDa"/>
    <property type="match status" value="1"/>
</dbReference>
<dbReference type="PANTHER" id="PTHR10884">
    <property type="entry name" value="NADH DEHYDROGENASE UBIQUINONE IRON-SULFUR PROTEIN 3"/>
    <property type="match status" value="1"/>
</dbReference>